<keyword evidence="3" id="KW-1185">Reference proteome</keyword>
<evidence type="ECO:0000313" key="2">
    <source>
        <dbReference type="EMBL" id="QDY70780.1"/>
    </source>
</evidence>
<gene>
    <name evidence="2" type="ORF">FPZ52_13785</name>
</gene>
<organism evidence="2 3">
    <name type="scientific">Qingshengfaniella alkalisoli</name>
    <dbReference type="NCBI Taxonomy" id="2599296"/>
    <lineage>
        <taxon>Bacteria</taxon>
        <taxon>Pseudomonadati</taxon>
        <taxon>Pseudomonadota</taxon>
        <taxon>Alphaproteobacteria</taxon>
        <taxon>Rhodobacterales</taxon>
        <taxon>Paracoccaceae</taxon>
        <taxon>Qingshengfaniella</taxon>
    </lineage>
</organism>
<evidence type="ECO:0000313" key="3">
    <source>
        <dbReference type="Proteomes" id="UP000318483"/>
    </source>
</evidence>
<name>A0A5B8J943_9RHOB</name>
<dbReference type="AlphaFoldDB" id="A0A5B8J943"/>
<sequence length="73" mass="8239">MRTSPSTISWRANRVSENRTQPLPRRYQIAHAAQSAFGVQKESDPQIMQQLADDLAAMLDLMWTHRESTAAIG</sequence>
<feature type="compositionally biased region" description="Polar residues" evidence="1">
    <location>
        <begin position="1"/>
        <end position="10"/>
    </location>
</feature>
<accession>A0A5B8J943</accession>
<protein>
    <submittedName>
        <fullName evidence="2">Uncharacterized protein</fullName>
    </submittedName>
</protein>
<dbReference type="EMBL" id="CP042263">
    <property type="protein sequence ID" value="QDY70780.1"/>
    <property type="molecule type" value="Genomic_DNA"/>
</dbReference>
<proteinExistence type="predicted"/>
<keyword evidence="2" id="KW-0614">Plasmid</keyword>
<reference evidence="2 3" key="1">
    <citation type="submission" date="2019-07" db="EMBL/GenBank/DDBJ databases">
        <title>Litoreibacter alkalisoli sp. nov., isolated from saline-alkaline soil.</title>
        <authorList>
            <person name="Wang S."/>
            <person name="Xu L."/>
            <person name="Xing Y.-T."/>
            <person name="Sun J.-Q."/>
        </authorList>
    </citation>
    <scope>NUCLEOTIDE SEQUENCE [LARGE SCALE GENOMIC DNA]</scope>
    <source>
        <strain evidence="2 3">LN3S51</strain>
        <plasmid evidence="2 3">unnamed2</plasmid>
    </source>
</reference>
<evidence type="ECO:0000256" key="1">
    <source>
        <dbReference type="SAM" id="MobiDB-lite"/>
    </source>
</evidence>
<dbReference type="Proteomes" id="UP000318483">
    <property type="component" value="Plasmid unnamed2"/>
</dbReference>
<geneLocation type="plasmid" evidence="2 3">
    <name>unnamed2</name>
</geneLocation>
<feature type="region of interest" description="Disordered" evidence="1">
    <location>
        <begin position="1"/>
        <end position="21"/>
    </location>
</feature>
<dbReference type="KEGG" id="lit:FPZ52_13785"/>